<proteinExistence type="predicted"/>
<comment type="caution">
    <text evidence="1">The sequence shown here is derived from an EMBL/GenBank/DDBJ whole genome shotgun (WGS) entry which is preliminary data.</text>
</comment>
<evidence type="ECO:0000313" key="1">
    <source>
        <dbReference type="EMBL" id="KAF2269803.1"/>
    </source>
</evidence>
<protein>
    <submittedName>
        <fullName evidence="1">Uncharacterized protein</fullName>
    </submittedName>
</protein>
<evidence type="ECO:0000313" key="2">
    <source>
        <dbReference type="Proteomes" id="UP000800093"/>
    </source>
</evidence>
<dbReference type="Proteomes" id="UP000800093">
    <property type="component" value="Unassembled WGS sequence"/>
</dbReference>
<reference evidence="2" key="1">
    <citation type="journal article" date="2020" name="Stud. Mycol.">
        <title>101 Dothideomycetes genomes: A test case for predicting lifestyles and emergence of pathogens.</title>
        <authorList>
            <person name="Haridas S."/>
            <person name="Albert R."/>
            <person name="Binder M."/>
            <person name="Bloem J."/>
            <person name="LaButti K."/>
            <person name="Salamov A."/>
            <person name="Andreopoulos B."/>
            <person name="Baker S."/>
            <person name="Barry K."/>
            <person name="Bills G."/>
            <person name="Bluhm B."/>
            <person name="Cannon C."/>
            <person name="Castanera R."/>
            <person name="Culley D."/>
            <person name="Daum C."/>
            <person name="Ezra D."/>
            <person name="Gonzalez J."/>
            <person name="Henrissat B."/>
            <person name="Kuo A."/>
            <person name="Liang C."/>
            <person name="Lipzen A."/>
            <person name="Lutzoni F."/>
            <person name="Magnuson J."/>
            <person name="Mondo S."/>
            <person name="Nolan M."/>
            <person name="Ohm R."/>
            <person name="Pangilinan J."/>
            <person name="Park H.-J."/>
            <person name="Ramirez L."/>
            <person name="Alfaro M."/>
            <person name="Sun H."/>
            <person name="Tritt A."/>
            <person name="Yoshinaga Y."/>
            <person name="Zwiers L.-H."/>
            <person name="Turgeon B."/>
            <person name="Goodwin S."/>
            <person name="Spatafora J."/>
            <person name="Crous P."/>
            <person name="Grigoriev I."/>
        </authorList>
    </citation>
    <scope>NUCLEOTIDE SEQUENCE [LARGE SCALE GENOMIC DNA]</scope>
    <source>
        <strain evidence="2">CBS 304.66</strain>
    </source>
</reference>
<name>A0A9P4NAW7_9PLEO</name>
<sequence length="223" mass="23748">MQYFRALRPSQTDAADCSNGYRMGLPGRGSISSLVMRQTAVMTFRNEPEARVAQSQAGTRRWVPWSYYAGQAVGAAAVLLLYSTLLCSVRSIDCRINTTDLHPSTCAHRGLQLPNACPARRGTGRAYPGQSLCGTPIPAAKNLACAYPGACFVTKTTEPSSLSLSLSTLPLPSTGASQPSLLFLPPSSSAALLLEPHHIALDSSRMLSIGREGSRPLIFPAIL</sequence>
<organism evidence="1 2">
    <name type="scientific">Lojkania enalia</name>
    <dbReference type="NCBI Taxonomy" id="147567"/>
    <lineage>
        <taxon>Eukaryota</taxon>
        <taxon>Fungi</taxon>
        <taxon>Dikarya</taxon>
        <taxon>Ascomycota</taxon>
        <taxon>Pezizomycotina</taxon>
        <taxon>Dothideomycetes</taxon>
        <taxon>Pleosporomycetidae</taxon>
        <taxon>Pleosporales</taxon>
        <taxon>Pleosporales incertae sedis</taxon>
        <taxon>Lojkania</taxon>
    </lineage>
</organism>
<accession>A0A9P4NAW7</accession>
<gene>
    <name evidence="1" type="ORF">CC78DRAFT_574672</name>
</gene>
<keyword evidence="2" id="KW-1185">Reference proteome</keyword>
<dbReference type="AlphaFoldDB" id="A0A9P4NAW7"/>
<dbReference type="EMBL" id="ML986581">
    <property type="protein sequence ID" value="KAF2269803.1"/>
    <property type="molecule type" value="Genomic_DNA"/>
</dbReference>